<feature type="chain" id="PRO_5004189747" evidence="2">
    <location>
        <begin position="22"/>
        <end position="438"/>
    </location>
</feature>
<dbReference type="GO" id="GO:0015562">
    <property type="term" value="F:efflux transmembrane transporter activity"/>
    <property type="evidence" value="ECO:0007669"/>
    <property type="project" value="InterPro"/>
</dbReference>
<dbReference type="OrthoDB" id="9791261at2"/>
<dbReference type="Gene3D" id="1.20.1600.10">
    <property type="entry name" value="Outer membrane efflux proteins (OEP)"/>
    <property type="match status" value="1"/>
</dbReference>
<keyword evidence="4" id="KW-1185">Reference proteome</keyword>
<dbReference type="PANTHER" id="PTHR30203">
    <property type="entry name" value="OUTER MEMBRANE CATION EFFLUX PROTEIN"/>
    <property type="match status" value="1"/>
</dbReference>
<dbReference type="STRING" id="265072.Mfla_2568"/>
<dbReference type="Pfam" id="PF02321">
    <property type="entry name" value="OEP"/>
    <property type="match status" value="2"/>
</dbReference>
<evidence type="ECO:0000256" key="1">
    <source>
        <dbReference type="ARBA" id="ARBA00007613"/>
    </source>
</evidence>
<accession>Q1GY54</accession>
<dbReference type="RefSeq" id="WP_011480786.1">
    <property type="nucleotide sequence ID" value="NC_007947.1"/>
</dbReference>
<dbReference type="PANTHER" id="PTHR30203:SF24">
    <property type="entry name" value="BLR4935 PROTEIN"/>
    <property type="match status" value="1"/>
</dbReference>
<dbReference type="AlphaFoldDB" id="Q1GY54"/>
<feature type="signal peptide" evidence="2">
    <location>
        <begin position="1"/>
        <end position="21"/>
    </location>
</feature>
<dbReference type="Proteomes" id="UP000002440">
    <property type="component" value="Chromosome"/>
</dbReference>
<dbReference type="KEGG" id="mfa:Mfla_2568"/>
<dbReference type="HOGENOM" id="CLU_012817_14_3_4"/>
<proteinExistence type="inferred from homology"/>
<reference evidence="3 4" key="1">
    <citation type="submission" date="2006-03" db="EMBL/GenBank/DDBJ databases">
        <title>Complete sequence of Methylobacillus flagellatus KT.</title>
        <authorList>
            <consortium name="US DOE Joint Genome Institute"/>
            <person name="Copeland A."/>
            <person name="Lucas S."/>
            <person name="Lapidus A."/>
            <person name="Barry K."/>
            <person name="Detter J.C."/>
            <person name="Glavina del Rio T."/>
            <person name="Hammon N."/>
            <person name="Israni S."/>
            <person name="Dalin E."/>
            <person name="Tice H."/>
            <person name="Pitluck S."/>
            <person name="Brettin T."/>
            <person name="Bruce D."/>
            <person name="Han C."/>
            <person name="Tapia R."/>
            <person name="Saunders E."/>
            <person name="Gilna P."/>
            <person name="Schmutz J."/>
            <person name="Larimer F."/>
            <person name="Land M."/>
            <person name="Kyrpides N."/>
            <person name="Anderson I."/>
            <person name="Richardson P."/>
        </authorList>
    </citation>
    <scope>NUCLEOTIDE SEQUENCE [LARGE SCALE GENOMIC DNA]</scope>
    <source>
        <strain evidence="4">KT / ATCC 51484 / DSM 6875</strain>
    </source>
</reference>
<dbReference type="eggNOG" id="COG1538">
    <property type="taxonomic scope" value="Bacteria"/>
</dbReference>
<keyword evidence="2" id="KW-0732">Signal</keyword>
<organism evidence="3 4">
    <name type="scientific">Methylobacillus flagellatus (strain ATCC 51484 / DSM 6875 / VKM B-1610 / KT)</name>
    <dbReference type="NCBI Taxonomy" id="265072"/>
    <lineage>
        <taxon>Bacteria</taxon>
        <taxon>Pseudomonadati</taxon>
        <taxon>Pseudomonadota</taxon>
        <taxon>Betaproteobacteria</taxon>
        <taxon>Nitrosomonadales</taxon>
        <taxon>Methylophilaceae</taxon>
        <taxon>Methylobacillus</taxon>
    </lineage>
</organism>
<comment type="similarity">
    <text evidence="1">Belongs to the outer membrane factor (OMF) (TC 1.B.17) family.</text>
</comment>
<dbReference type="InterPro" id="IPR003423">
    <property type="entry name" value="OMP_efflux"/>
</dbReference>
<evidence type="ECO:0000313" key="3">
    <source>
        <dbReference type="EMBL" id="ABE50833.1"/>
    </source>
</evidence>
<dbReference type="EMBL" id="CP000284">
    <property type="protein sequence ID" value="ABE50833.1"/>
    <property type="molecule type" value="Genomic_DNA"/>
</dbReference>
<name>Q1GY54_METFK</name>
<dbReference type="InterPro" id="IPR010131">
    <property type="entry name" value="MdtP/NodT-like"/>
</dbReference>
<evidence type="ECO:0000256" key="2">
    <source>
        <dbReference type="SAM" id="SignalP"/>
    </source>
</evidence>
<dbReference type="SUPFAM" id="SSF56954">
    <property type="entry name" value="Outer membrane efflux proteins (OEP)"/>
    <property type="match status" value="1"/>
</dbReference>
<sequence length="438" mass="48102">MRCFIWPLCLAAILHVSVAGAENWQREGVLPVAVATQHEHTESLTLEQALQLAVAANPEVAIAQRELEAVTASRMQAALFRNPEFSVEMEDTRAPTRQTTYWLGQPFELGGKRGARIESAERARDLANADLQIRFAQIHADVVQRFYEVLAAQERYRLAQSSLALANRGLDVAARRVTAGKVSPVEETRARVAASGARIELTQANAELINARRRLAALWGNAAPRFTEAIGELEILPELPDLAYLDELASHAPEAVRAEQEVSRREAMLKVEQARRYPDLVVRGGVQRRESSSETVSVVGVALAIPLFDRNQGNILEAKLRVDKARDERLSTQVRLRTDLSQAHQRLAAAIQEVSVIRGDILPGAQSALDATTRGFELGKFDFLDVLDAQRTLFLARGQYVRALGEVQRAVAEVEAILGPQGASLFAAQHGSHQGPSE</sequence>
<protein>
    <submittedName>
        <fullName evidence="3">Outer membrane efflux protein</fullName>
    </submittedName>
</protein>
<gene>
    <name evidence="3" type="ordered locus">Mfla_2568</name>
</gene>
<evidence type="ECO:0000313" key="4">
    <source>
        <dbReference type="Proteomes" id="UP000002440"/>
    </source>
</evidence>